<keyword evidence="2" id="KW-0812">Transmembrane</keyword>
<organism evidence="3 4">
    <name type="scientific">Daedalea quercina L-15889</name>
    <dbReference type="NCBI Taxonomy" id="1314783"/>
    <lineage>
        <taxon>Eukaryota</taxon>
        <taxon>Fungi</taxon>
        <taxon>Dikarya</taxon>
        <taxon>Basidiomycota</taxon>
        <taxon>Agaricomycotina</taxon>
        <taxon>Agaricomycetes</taxon>
        <taxon>Polyporales</taxon>
        <taxon>Fomitopsis</taxon>
    </lineage>
</organism>
<accession>A0A165NVE7</accession>
<name>A0A165NVE7_9APHY</name>
<reference evidence="3 4" key="1">
    <citation type="journal article" date="2016" name="Mol. Biol. Evol.">
        <title>Comparative Genomics of Early-Diverging Mushroom-Forming Fungi Provides Insights into the Origins of Lignocellulose Decay Capabilities.</title>
        <authorList>
            <person name="Nagy L.G."/>
            <person name="Riley R."/>
            <person name="Tritt A."/>
            <person name="Adam C."/>
            <person name="Daum C."/>
            <person name="Floudas D."/>
            <person name="Sun H."/>
            <person name="Yadav J.S."/>
            <person name="Pangilinan J."/>
            <person name="Larsson K.H."/>
            <person name="Matsuura K."/>
            <person name="Barry K."/>
            <person name="Labutti K."/>
            <person name="Kuo R."/>
            <person name="Ohm R.A."/>
            <person name="Bhattacharya S.S."/>
            <person name="Shirouzu T."/>
            <person name="Yoshinaga Y."/>
            <person name="Martin F.M."/>
            <person name="Grigoriev I.V."/>
            <person name="Hibbett D.S."/>
        </authorList>
    </citation>
    <scope>NUCLEOTIDE SEQUENCE [LARGE SCALE GENOMIC DNA]</scope>
    <source>
        <strain evidence="3 4">L-15889</strain>
    </source>
</reference>
<evidence type="ECO:0000313" key="3">
    <source>
        <dbReference type="EMBL" id="KZT67422.1"/>
    </source>
</evidence>
<keyword evidence="2" id="KW-1133">Transmembrane helix</keyword>
<protein>
    <submittedName>
        <fullName evidence="3">Uncharacterized protein</fullName>
    </submittedName>
</protein>
<dbReference type="EMBL" id="KV429076">
    <property type="protein sequence ID" value="KZT67422.1"/>
    <property type="molecule type" value="Genomic_DNA"/>
</dbReference>
<gene>
    <name evidence="3" type="ORF">DAEQUDRAFT_391417</name>
</gene>
<evidence type="ECO:0000313" key="4">
    <source>
        <dbReference type="Proteomes" id="UP000076727"/>
    </source>
</evidence>
<evidence type="ECO:0000256" key="2">
    <source>
        <dbReference type="SAM" id="Phobius"/>
    </source>
</evidence>
<sequence length="194" mass="19718">MVHTQEFDRDVFQKALLTPVEATLVPGTDVFASLPLALALGAGRRDAGLGNADEDLLAGIPLVAGAFSPPATPIVLAAAPAAGSRPALAERDIVLVVLAAVLCILDAAVTFCGGGWGARWPCCRFGRCTPAAAKRAEASRASDARDLTCAAGPAWPCAEGAAGRMTPVRVTSAPAGGRWTPRMTVLGREGSTGT</sequence>
<dbReference type="Proteomes" id="UP000076727">
    <property type="component" value="Unassembled WGS sequence"/>
</dbReference>
<keyword evidence="4" id="KW-1185">Reference proteome</keyword>
<feature type="region of interest" description="Disordered" evidence="1">
    <location>
        <begin position="171"/>
        <end position="194"/>
    </location>
</feature>
<dbReference type="AlphaFoldDB" id="A0A165NVE7"/>
<feature type="transmembrane region" description="Helical" evidence="2">
    <location>
        <begin position="93"/>
        <end position="118"/>
    </location>
</feature>
<keyword evidence="2" id="KW-0472">Membrane</keyword>
<evidence type="ECO:0000256" key="1">
    <source>
        <dbReference type="SAM" id="MobiDB-lite"/>
    </source>
</evidence>
<proteinExistence type="predicted"/>